<proteinExistence type="predicted"/>
<evidence type="ECO:0000313" key="2">
    <source>
        <dbReference type="Proteomes" id="UP000582837"/>
    </source>
</evidence>
<evidence type="ECO:0008006" key="3">
    <source>
        <dbReference type="Google" id="ProtNLM"/>
    </source>
</evidence>
<keyword evidence="2" id="KW-1185">Reference proteome</keyword>
<gene>
    <name evidence="1" type="ORF">HNQ61_001944</name>
</gene>
<sequence>MSHIATVNLDVLDLDALAQAAQRLGLELVRDQKTYRWYGVNLGGNTLPAGFSAEDLGRCDHALRLVGAEEMHPAPYEIGVSRRRDGQPGYLLFWDFWAGGFGLQARVGENCRRLRQEYACVQAMQTAMADQFAVETLRREDGSVRLQFTR</sequence>
<dbReference type="EMBL" id="JACHIA010000004">
    <property type="protein sequence ID" value="MBB6070325.1"/>
    <property type="molecule type" value="Genomic_DNA"/>
</dbReference>
<dbReference type="AlphaFoldDB" id="A0A841GX64"/>
<evidence type="ECO:0000313" key="1">
    <source>
        <dbReference type="EMBL" id="MBB6070325.1"/>
    </source>
</evidence>
<organism evidence="1 2">
    <name type="scientific">Longimicrobium terrae</name>
    <dbReference type="NCBI Taxonomy" id="1639882"/>
    <lineage>
        <taxon>Bacteria</taxon>
        <taxon>Pseudomonadati</taxon>
        <taxon>Gemmatimonadota</taxon>
        <taxon>Longimicrobiia</taxon>
        <taxon>Longimicrobiales</taxon>
        <taxon>Longimicrobiaceae</taxon>
        <taxon>Longimicrobium</taxon>
    </lineage>
</organism>
<name>A0A841GX64_9BACT</name>
<dbReference type="Proteomes" id="UP000582837">
    <property type="component" value="Unassembled WGS sequence"/>
</dbReference>
<accession>A0A841GX64</accession>
<dbReference type="RefSeq" id="WP_170035717.1">
    <property type="nucleotide sequence ID" value="NZ_JABDTL010000001.1"/>
</dbReference>
<comment type="caution">
    <text evidence="1">The sequence shown here is derived from an EMBL/GenBank/DDBJ whole genome shotgun (WGS) entry which is preliminary data.</text>
</comment>
<reference evidence="1 2" key="1">
    <citation type="submission" date="2020-08" db="EMBL/GenBank/DDBJ databases">
        <title>Genomic Encyclopedia of Type Strains, Phase IV (KMG-IV): sequencing the most valuable type-strain genomes for metagenomic binning, comparative biology and taxonomic classification.</title>
        <authorList>
            <person name="Goeker M."/>
        </authorList>
    </citation>
    <scope>NUCLEOTIDE SEQUENCE [LARGE SCALE GENOMIC DNA]</scope>
    <source>
        <strain evidence="1 2">DSM 29007</strain>
    </source>
</reference>
<protein>
    <recommendedName>
        <fullName evidence="3">DUF1257 domain-containing protein</fullName>
    </recommendedName>
</protein>